<feature type="domain" description="Methyltransferase type 12" evidence="1">
    <location>
        <begin position="42"/>
        <end position="135"/>
    </location>
</feature>
<accession>A0A937F795</accession>
<protein>
    <submittedName>
        <fullName evidence="2">Class I SAM-dependent methyltransferase</fullName>
    </submittedName>
</protein>
<dbReference type="AlphaFoldDB" id="A0A937F795"/>
<dbReference type="InterPro" id="IPR013217">
    <property type="entry name" value="Methyltransf_12"/>
</dbReference>
<reference evidence="2" key="1">
    <citation type="submission" date="2021-01" db="EMBL/GenBank/DDBJ databases">
        <title>Fulvivirga kasyanovii gen. nov., sp nov., a novel member of the phylum Bacteroidetes isolated from seawater in a mussel farm.</title>
        <authorList>
            <person name="Zhao L.-H."/>
            <person name="Wang Z.-J."/>
        </authorList>
    </citation>
    <scope>NUCLEOTIDE SEQUENCE</scope>
    <source>
        <strain evidence="2">2943</strain>
    </source>
</reference>
<dbReference type="Pfam" id="PF08242">
    <property type="entry name" value="Methyltransf_12"/>
    <property type="match status" value="1"/>
</dbReference>
<evidence type="ECO:0000313" key="3">
    <source>
        <dbReference type="Proteomes" id="UP000659388"/>
    </source>
</evidence>
<organism evidence="2 3">
    <name type="scientific">Fulvivirga sediminis</name>
    <dbReference type="NCBI Taxonomy" id="2803949"/>
    <lineage>
        <taxon>Bacteria</taxon>
        <taxon>Pseudomonadati</taxon>
        <taxon>Bacteroidota</taxon>
        <taxon>Cytophagia</taxon>
        <taxon>Cytophagales</taxon>
        <taxon>Fulvivirgaceae</taxon>
        <taxon>Fulvivirga</taxon>
    </lineage>
</organism>
<dbReference type="RefSeq" id="WP_202245530.1">
    <property type="nucleotide sequence ID" value="NZ_JAESIY010000009.1"/>
</dbReference>
<dbReference type="GO" id="GO:0008168">
    <property type="term" value="F:methyltransferase activity"/>
    <property type="evidence" value="ECO:0007669"/>
    <property type="project" value="UniProtKB-KW"/>
</dbReference>
<dbReference type="GO" id="GO:0032259">
    <property type="term" value="P:methylation"/>
    <property type="evidence" value="ECO:0007669"/>
    <property type="project" value="UniProtKB-KW"/>
</dbReference>
<proteinExistence type="predicted"/>
<comment type="caution">
    <text evidence="2">The sequence shown here is derived from an EMBL/GenBank/DDBJ whole genome shotgun (WGS) entry which is preliminary data.</text>
</comment>
<sequence length="204" mass="23645">MKNNFNLIAPIYDVLSWMVYGKELLRAQVEYLNVIPAGAKVLIIGGGTGACLESLNKLNIPLEIIYLEASSAMIERARRRGPLENLCINYQLGTEADLRGDFDVILTFFFLDLFSESNLKKIIQALYRSLKRDGIWLMADFRNTETLWQKQLIKVMYYFFRIVSRIEANGLLDLQEYLSHQPLRLINKKLFFHGMVASHLYRKS</sequence>
<dbReference type="Gene3D" id="3.40.50.150">
    <property type="entry name" value="Vaccinia Virus protein VP39"/>
    <property type="match status" value="1"/>
</dbReference>
<gene>
    <name evidence="2" type="ORF">JL102_16420</name>
</gene>
<keyword evidence="2" id="KW-0489">Methyltransferase</keyword>
<name>A0A937F795_9BACT</name>
<evidence type="ECO:0000313" key="2">
    <source>
        <dbReference type="EMBL" id="MBL3657737.1"/>
    </source>
</evidence>
<dbReference type="SUPFAM" id="SSF53335">
    <property type="entry name" value="S-adenosyl-L-methionine-dependent methyltransferases"/>
    <property type="match status" value="1"/>
</dbReference>
<dbReference type="EMBL" id="JAESIY010000009">
    <property type="protein sequence ID" value="MBL3657737.1"/>
    <property type="molecule type" value="Genomic_DNA"/>
</dbReference>
<dbReference type="Proteomes" id="UP000659388">
    <property type="component" value="Unassembled WGS sequence"/>
</dbReference>
<keyword evidence="2" id="KW-0808">Transferase</keyword>
<dbReference type="InterPro" id="IPR029063">
    <property type="entry name" value="SAM-dependent_MTases_sf"/>
</dbReference>
<dbReference type="CDD" id="cd02440">
    <property type="entry name" value="AdoMet_MTases"/>
    <property type="match status" value="1"/>
</dbReference>
<evidence type="ECO:0000259" key="1">
    <source>
        <dbReference type="Pfam" id="PF08242"/>
    </source>
</evidence>
<keyword evidence="3" id="KW-1185">Reference proteome</keyword>